<gene>
    <name evidence="2" type="ORF">Ddye_008212</name>
</gene>
<comment type="caution">
    <text evidence="2">The sequence shown here is derived from an EMBL/GenBank/DDBJ whole genome shotgun (WGS) entry which is preliminary data.</text>
</comment>
<proteinExistence type="predicted"/>
<keyword evidence="3" id="KW-1185">Reference proteome</keyword>
<protein>
    <submittedName>
        <fullName evidence="2">Uncharacterized protein</fullName>
    </submittedName>
</protein>
<evidence type="ECO:0000256" key="1">
    <source>
        <dbReference type="SAM" id="MobiDB-lite"/>
    </source>
</evidence>
<name>A0AAD9X9D1_9ROSI</name>
<accession>A0AAD9X9D1</accession>
<dbReference type="AlphaFoldDB" id="A0AAD9X9D1"/>
<organism evidence="2 3">
    <name type="scientific">Dipteronia dyeriana</name>
    <dbReference type="NCBI Taxonomy" id="168575"/>
    <lineage>
        <taxon>Eukaryota</taxon>
        <taxon>Viridiplantae</taxon>
        <taxon>Streptophyta</taxon>
        <taxon>Embryophyta</taxon>
        <taxon>Tracheophyta</taxon>
        <taxon>Spermatophyta</taxon>
        <taxon>Magnoliopsida</taxon>
        <taxon>eudicotyledons</taxon>
        <taxon>Gunneridae</taxon>
        <taxon>Pentapetalae</taxon>
        <taxon>rosids</taxon>
        <taxon>malvids</taxon>
        <taxon>Sapindales</taxon>
        <taxon>Sapindaceae</taxon>
        <taxon>Hippocastanoideae</taxon>
        <taxon>Acereae</taxon>
        <taxon>Dipteronia</taxon>
    </lineage>
</organism>
<evidence type="ECO:0000313" key="2">
    <source>
        <dbReference type="EMBL" id="KAK2655160.1"/>
    </source>
</evidence>
<dbReference type="EMBL" id="JANJYI010000003">
    <property type="protein sequence ID" value="KAK2655160.1"/>
    <property type="molecule type" value="Genomic_DNA"/>
</dbReference>
<feature type="compositionally biased region" description="Basic residues" evidence="1">
    <location>
        <begin position="9"/>
        <end position="18"/>
    </location>
</feature>
<sequence length="295" mass="33716">MSMNQNLRKTSKLGKRGMIKVLPSESSKEKKLKSSGQEPKNEERILPQSMRVVAKSDIVLGCQIGQSENEATEMITSDMVPVTAEKEIVTSEWEGLSRGVNLSTVLNRINNCGALLNNWNMKKREAHQKDIMSKRKELKLANKSAFPQSWIVIRCLEDKLDEALCVEEKYWCQRVKVDWMKSGDRNSRFFHSKASTRNAHNWLGGLTDDSSCWVDSKQEMEKVITNYFSKLFMATNPSQDCINRVLEDVQSTLSDQKVRELERIFLAEDVRQAVFDMSPLKALGKDGLLAPFYQK</sequence>
<reference evidence="2" key="1">
    <citation type="journal article" date="2023" name="Plant J.">
        <title>Genome sequences and population genomics provide insights into the demographic history, inbreeding, and mutation load of two 'living fossil' tree species of Dipteronia.</title>
        <authorList>
            <person name="Feng Y."/>
            <person name="Comes H.P."/>
            <person name="Chen J."/>
            <person name="Zhu S."/>
            <person name="Lu R."/>
            <person name="Zhang X."/>
            <person name="Li P."/>
            <person name="Qiu J."/>
            <person name="Olsen K.M."/>
            <person name="Qiu Y."/>
        </authorList>
    </citation>
    <scope>NUCLEOTIDE SEQUENCE</scope>
    <source>
        <strain evidence="2">KIB01</strain>
    </source>
</reference>
<evidence type="ECO:0000313" key="3">
    <source>
        <dbReference type="Proteomes" id="UP001280121"/>
    </source>
</evidence>
<dbReference type="Proteomes" id="UP001280121">
    <property type="component" value="Unassembled WGS sequence"/>
</dbReference>
<feature type="region of interest" description="Disordered" evidence="1">
    <location>
        <begin position="1"/>
        <end position="46"/>
    </location>
</feature>